<proteinExistence type="evidence at transcript level"/>
<protein>
    <submittedName>
        <fullName evidence="1">Putative secreted protein</fullName>
    </submittedName>
</protein>
<dbReference type="AlphaFoldDB" id="A0A1E1WXD7"/>
<feature type="non-terminal residue" evidence="1">
    <location>
        <position position="1"/>
    </location>
</feature>
<accession>A0A1E1WXD7</accession>
<organism evidence="1">
    <name type="scientific">Amblyomma aureolatum</name>
    <dbReference type="NCBI Taxonomy" id="187763"/>
    <lineage>
        <taxon>Eukaryota</taxon>
        <taxon>Metazoa</taxon>
        <taxon>Ecdysozoa</taxon>
        <taxon>Arthropoda</taxon>
        <taxon>Chelicerata</taxon>
        <taxon>Arachnida</taxon>
        <taxon>Acari</taxon>
        <taxon>Parasitiformes</taxon>
        <taxon>Ixodida</taxon>
        <taxon>Ixodoidea</taxon>
        <taxon>Ixodidae</taxon>
        <taxon>Amblyomminae</taxon>
        <taxon>Amblyomma</taxon>
    </lineage>
</organism>
<evidence type="ECO:0000313" key="1">
    <source>
        <dbReference type="EMBL" id="JAT91693.1"/>
    </source>
</evidence>
<dbReference type="EMBL" id="GFAC01007495">
    <property type="protein sequence ID" value="JAT91693.1"/>
    <property type="molecule type" value="mRNA"/>
</dbReference>
<sequence>VVLLLSVLAAEAQRFPGGGSFPGGGFPGGPGFPRPGRGRRCGSEICLFGQRCIYEQVNCIRAPCPPIPICV</sequence>
<name>A0A1E1WXD7_9ACAR</name>
<reference evidence="1" key="1">
    <citation type="journal article" date="2017" name="Front. Cell. Infect. Microbiol.">
        <title>The Distinct Transcriptional Response of the Midgut of Amblyomma sculptum and Amblyomma aureolatum Ticks to Rickettsia rickettsii Correlates to Their Differences in Susceptibility to Infection.</title>
        <authorList>
            <person name="Martins L.A."/>
            <person name="Galletti M.F.B.M."/>
            <person name="Ribeiro J.M."/>
            <person name="Fujita A."/>
            <person name="Costa F.B."/>
            <person name="Labruna M.B."/>
            <person name="Daffre S."/>
            <person name="Fogaca A.C."/>
        </authorList>
    </citation>
    <scope>NUCLEOTIDE SEQUENCE</scope>
</reference>